<dbReference type="GO" id="GO:0030313">
    <property type="term" value="C:cell envelope"/>
    <property type="evidence" value="ECO:0007669"/>
    <property type="project" value="UniProtKB-SubCell"/>
</dbReference>
<dbReference type="PANTHER" id="PTHR42852">
    <property type="entry name" value="THIOL:DISULFIDE INTERCHANGE PROTEIN DSBE"/>
    <property type="match status" value="1"/>
</dbReference>
<accession>A0A7X1NTF3</accession>
<evidence type="ECO:0000259" key="5">
    <source>
        <dbReference type="PROSITE" id="PS51352"/>
    </source>
</evidence>
<dbReference type="InterPro" id="IPR017937">
    <property type="entry name" value="Thioredoxin_CS"/>
</dbReference>
<dbReference type="GO" id="GO:0016491">
    <property type="term" value="F:oxidoreductase activity"/>
    <property type="evidence" value="ECO:0007669"/>
    <property type="project" value="InterPro"/>
</dbReference>
<dbReference type="InterPro" id="IPR050553">
    <property type="entry name" value="Thioredoxin_ResA/DsbE_sf"/>
</dbReference>
<dbReference type="InterPro" id="IPR000866">
    <property type="entry name" value="AhpC/TSA"/>
</dbReference>
<dbReference type="GO" id="GO:0016209">
    <property type="term" value="F:antioxidant activity"/>
    <property type="evidence" value="ECO:0007669"/>
    <property type="project" value="InterPro"/>
</dbReference>
<sequence>MTLPSRTAPVLRRFLPLGLGLLAVGGVLGALLRPAERREFGTQVGQLAPPFLLSTLEGEEVDSARLIGQPLVLNFWGSNCVPCEREVPLLVELQQKRGQDLKLLGVVAHWTPDGAARNLAEQLGMTYPSLSDREGFAARAYQLFGTPLTYFIDRQGVVQQITHGELTRQDLATGLQRVGVEGM</sequence>
<dbReference type="InterPro" id="IPR036249">
    <property type="entry name" value="Thioredoxin-like_sf"/>
</dbReference>
<dbReference type="InterPro" id="IPR013766">
    <property type="entry name" value="Thioredoxin_domain"/>
</dbReference>
<reference evidence="6 7" key="1">
    <citation type="submission" date="2019-10" db="EMBL/GenBank/DDBJ databases">
        <title>Deinococcus sp. isolated from soil.</title>
        <authorList>
            <person name="Li Y."/>
            <person name="Wang J."/>
        </authorList>
    </citation>
    <scope>NUCLEOTIDE SEQUENCE [LARGE SCALE GENOMIC DNA]</scope>
    <source>
        <strain evidence="6 7">SDU3-2</strain>
    </source>
</reference>
<evidence type="ECO:0000256" key="3">
    <source>
        <dbReference type="ARBA" id="ARBA00023157"/>
    </source>
</evidence>
<comment type="subcellular location">
    <subcellularLocation>
        <location evidence="1">Cell envelope</location>
    </subcellularLocation>
</comment>
<dbReference type="RefSeq" id="WP_152868554.1">
    <property type="nucleotide sequence ID" value="NZ_WBSL01000001.1"/>
</dbReference>
<dbReference type="AlphaFoldDB" id="A0A7X1NTF3"/>
<feature type="domain" description="Thioredoxin" evidence="5">
    <location>
        <begin position="42"/>
        <end position="180"/>
    </location>
</feature>
<evidence type="ECO:0000313" key="7">
    <source>
        <dbReference type="Proteomes" id="UP000484842"/>
    </source>
</evidence>
<keyword evidence="3" id="KW-1015">Disulfide bond</keyword>
<evidence type="ECO:0000256" key="2">
    <source>
        <dbReference type="ARBA" id="ARBA00022748"/>
    </source>
</evidence>
<name>A0A7X1NTF3_9DEIO</name>
<dbReference type="PROSITE" id="PS00194">
    <property type="entry name" value="THIOREDOXIN_1"/>
    <property type="match status" value="1"/>
</dbReference>
<keyword evidence="2" id="KW-0201">Cytochrome c-type biogenesis</keyword>
<dbReference type="PROSITE" id="PS51352">
    <property type="entry name" value="THIOREDOXIN_2"/>
    <property type="match status" value="1"/>
</dbReference>
<dbReference type="GO" id="GO:0017004">
    <property type="term" value="P:cytochrome complex assembly"/>
    <property type="evidence" value="ECO:0007669"/>
    <property type="project" value="UniProtKB-KW"/>
</dbReference>
<dbReference type="PANTHER" id="PTHR42852:SF6">
    <property type="entry name" value="THIOL:DISULFIDE INTERCHANGE PROTEIN DSBE"/>
    <property type="match status" value="1"/>
</dbReference>
<comment type="caution">
    <text evidence="6">The sequence shown here is derived from an EMBL/GenBank/DDBJ whole genome shotgun (WGS) entry which is preliminary data.</text>
</comment>
<dbReference type="SUPFAM" id="SSF52833">
    <property type="entry name" value="Thioredoxin-like"/>
    <property type="match status" value="1"/>
</dbReference>
<dbReference type="Pfam" id="PF00578">
    <property type="entry name" value="AhpC-TSA"/>
    <property type="match status" value="1"/>
</dbReference>
<dbReference type="EMBL" id="WBSL01000001">
    <property type="protein sequence ID" value="MPY65512.1"/>
    <property type="molecule type" value="Genomic_DNA"/>
</dbReference>
<keyword evidence="7" id="KW-1185">Reference proteome</keyword>
<dbReference type="Proteomes" id="UP000484842">
    <property type="component" value="Unassembled WGS sequence"/>
</dbReference>
<evidence type="ECO:0000256" key="4">
    <source>
        <dbReference type="ARBA" id="ARBA00023284"/>
    </source>
</evidence>
<keyword evidence="4" id="KW-0676">Redox-active center</keyword>
<gene>
    <name evidence="6" type="ORF">F8S09_02235</name>
</gene>
<dbReference type="Gene3D" id="3.40.30.10">
    <property type="entry name" value="Glutaredoxin"/>
    <property type="match status" value="1"/>
</dbReference>
<dbReference type="CDD" id="cd02966">
    <property type="entry name" value="TlpA_like_family"/>
    <property type="match status" value="1"/>
</dbReference>
<organism evidence="6 7">
    <name type="scientific">Deinococcus terrestris</name>
    <dbReference type="NCBI Taxonomy" id="2651870"/>
    <lineage>
        <taxon>Bacteria</taxon>
        <taxon>Thermotogati</taxon>
        <taxon>Deinococcota</taxon>
        <taxon>Deinococci</taxon>
        <taxon>Deinococcales</taxon>
        <taxon>Deinococcaceae</taxon>
        <taxon>Deinococcus</taxon>
    </lineage>
</organism>
<protein>
    <submittedName>
        <fullName evidence="6">TlpA family protein disulfide reductase</fullName>
    </submittedName>
</protein>
<evidence type="ECO:0000313" key="6">
    <source>
        <dbReference type="EMBL" id="MPY65512.1"/>
    </source>
</evidence>
<evidence type="ECO:0000256" key="1">
    <source>
        <dbReference type="ARBA" id="ARBA00004196"/>
    </source>
</evidence>
<proteinExistence type="predicted"/>